<keyword evidence="2" id="KW-1185">Reference proteome</keyword>
<dbReference type="AlphaFoldDB" id="A0A7D5K8P9"/>
<dbReference type="GeneID" id="56029821"/>
<dbReference type="Pfam" id="PF01917">
    <property type="entry name" value="Flagellin_arch-type"/>
    <property type="match status" value="1"/>
</dbReference>
<protein>
    <submittedName>
        <fullName evidence="1">Flagellar protein G</fullName>
    </submittedName>
</protein>
<dbReference type="PANTHER" id="PTHR42200">
    <property type="entry name" value="ARCHAEAL FLAGELLA-RELATED PROTEIN F-RELATED"/>
    <property type="match status" value="1"/>
</dbReference>
<keyword evidence="1" id="KW-0969">Cilium</keyword>
<evidence type="ECO:0000313" key="1">
    <source>
        <dbReference type="EMBL" id="QLG28459.1"/>
    </source>
</evidence>
<dbReference type="Proteomes" id="UP000509750">
    <property type="component" value="Chromosome"/>
</dbReference>
<name>A0A7D5K8P9_9EURY</name>
<dbReference type="PANTHER" id="PTHR42200:SF2">
    <property type="entry name" value="ARCHAEAL FLAGELLA-RELATED PROTEIN F"/>
    <property type="match status" value="1"/>
</dbReference>
<dbReference type="GO" id="GO:0097588">
    <property type="term" value="P:archaeal or bacterial-type flagellum-dependent cell motility"/>
    <property type="evidence" value="ECO:0007669"/>
    <property type="project" value="InterPro"/>
</dbReference>
<accession>A0A7D5K8P9</accession>
<dbReference type="Gene3D" id="2.60.40.10">
    <property type="entry name" value="Immunoglobulins"/>
    <property type="match status" value="1"/>
</dbReference>
<proteinExistence type="predicted"/>
<dbReference type="InterPro" id="IPR013783">
    <property type="entry name" value="Ig-like_fold"/>
</dbReference>
<reference evidence="1 2" key="1">
    <citation type="submission" date="2020-07" db="EMBL/GenBank/DDBJ databases">
        <title>Gai3-2, isolated from salt lake.</title>
        <authorList>
            <person name="Cui H."/>
            <person name="Shi X."/>
        </authorList>
    </citation>
    <scope>NUCLEOTIDE SEQUENCE [LARGE SCALE GENOMIC DNA]</scope>
    <source>
        <strain evidence="1 2">Gai3-2</strain>
    </source>
</reference>
<dbReference type="KEGG" id="halg:HUG10_13270"/>
<dbReference type="InterPro" id="IPR002774">
    <property type="entry name" value="Flagellin_arc-type"/>
</dbReference>
<keyword evidence="1" id="KW-0966">Cell projection</keyword>
<gene>
    <name evidence="1" type="ORF">HUG10_13270</name>
</gene>
<dbReference type="EMBL" id="CP058529">
    <property type="protein sequence ID" value="QLG28459.1"/>
    <property type="molecule type" value="Genomic_DNA"/>
</dbReference>
<dbReference type="GO" id="GO:0005198">
    <property type="term" value="F:structural molecule activity"/>
    <property type="evidence" value="ECO:0007669"/>
    <property type="project" value="InterPro"/>
</dbReference>
<evidence type="ECO:0000313" key="2">
    <source>
        <dbReference type="Proteomes" id="UP000509750"/>
    </source>
</evidence>
<keyword evidence="1" id="KW-0282">Flagellum</keyword>
<dbReference type="OrthoDB" id="183655at2157"/>
<sequence length="150" mass="15703">MASGGVAEMVLFIAALLVAASVAGTLTSEVTRIGDAISDRSLDVASDVRTDVEIVSDPATGVYNASGNDNVTVYVRNTGSSSLLAEPSTFDVLLDGTYQGDVSVAAMQGGAMWHEGEVVELTIRTTGLDPGDHRLKLVVNNDEEVLIFRT</sequence>
<dbReference type="RefSeq" id="WP_179170034.1">
    <property type="nucleotide sequence ID" value="NZ_CP058529.1"/>
</dbReference>
<organism evidence="1 2">
    <name type="scientific">Halorarum halophilum</name>
    <dbReference type="NCBI Taxonomy" id="2743090"/>
    <lineage>
        <taxon>Archaea</taxon>
        <taxon>Methanobacteriati</taxon>
        <taxon>Methanobacteriota</taxon>
        <taxon>Stenosarchaea group</taxon>
        <taxon>Halobacteria</taxon>
        <taxon>Halobacteriales</taxon>
        <taxon>Haloferacaceae</taxon>
        <taxon>Halorarum</taxon>
    </lineage>
</organism>